<dbReference type="GO" id="GO:0009341">
    <property type="term" value="C:beta-galactosidase complex"/>
    <property type="evidence" value="ECO:0007669"/>
    <property type="project" value="InterPro"/>
</dbReference>
<comment type="catalytic activity">
    <reaction evidence="1">
        <text>Hydrolysis of terminal non-reducing beta-D-galactose residues in beta-D-galactosides.</text>
        <dbReference type="EC" id="3.2.1.23"/>
    </reaction>
</comment>
<dbReference type="InterPro" id="IPR023232">
    <property type="entry name" value="Glyco_hydro_2_AS"/>
</dbReference>
<evidence type="ECO:0000256" key="7">
    <source>
        <dbReference type="ARBA" id="ARBA00023295"/>
    </source>
</evidence>
<dbReference type="Gene3D" id="2.60.120.260">
    <property type="entry name" value="Galactose-binding domain-like"/>
    <property type="match status" value="1"/>
</dbReference>
<dbReference type="KEGG" id="halg:HUG10_16330"/>
<keyword evidence="5" id="KW-0378">Hydrolase</keyword>
<evidence type="ECO:0000256" key="2">
    <source>
        <dbReference type="ARBA" id="ARBA00007401"/>
    </source>
</evidence>
<feature type="compositionally biased region" description="Polar residues" evidence="9">
    <location>
        <begin position="8"/>
        <end position="27"/>
    </location>
</feature>
<evidence type="ECO:0000256" key="1">
    <source>
        <dbReference type="ARBA" id="ARBA00001412"/>
    </source>
</evidence>
<evidence type="ECO:0000256" key="5">
    <source>
        <dbReference type="ARBA" id="ARBA00022801"/>
    </source>
</evidence>
<feature type="domain" description="Beta galactosidase small chain/" evidence="11">
    <location>
        <begin position="1069"/>
        <end position="1557"/>
    </location>
</feature>
<dbReference type="PROSITE" id="PS51318">
    <property type="entry name" value="TAT"/>
    <property type="match status" value="1"/>
</dbReference>
<dbReference type="Pfam" id="PF02836">
    <property type="entry name" value="Glyco_hydro_2_C"/>
    <property type="match status" value="2"/>
</dbReference>
<keyword evidence="4" id="KW-0732">Signal</keyword>
<reference evidence="12 13" key="1">
    <citation type="submission" date="2020-07" db="EMBL/GenBank/DDBJ databases">
        <title>Gai3-2, isolated from salt lake.</title>
        <authorList>
            <person name="Cui H."/>
            <person name="Shi X."/>
        </authorList>
    </citation>
    <scope>NUCLEOTIDE SEQUENCE [LARGE SCALE GENOMIC DNA]</scope>
    <source>
        <strain evidence="12 13">Gai3-2</strain>
    </source>
</reference>
<dbReference type="InterPro" id="IPR006103">
    <property type="entry name" value="Glyco_hydro_2_cat"/>
</dbReference>
<evidence type="ECO:0000313" key="13">
    <source>
        <dbReference type="Proteomes" id="UP000509750"/>
    </source>
</evidence>
<dbReference type="InterPro" id="IPR036156">
    <property type="entry name" value="Beta-gal/glucu_dom_sf"/>
</dbReference>
<sequence length="1579" mass="171298">MSKDRSRPSATSHTSSPITTSRRTFLQATGLGALAAGTSSVGTAQSDGAPSSPETESGGPGRVGNISSYIEDPTVFEQGREPTHATAAIPYGSVRQARDSDERFTPLEERFAGSDYFRSLNGEWEFRFYERPDDRPGEYADGDWESIDVPSVWQTEGYDQYIYANTPITWTEYDPPLEGELDPRAEGGVDVPDTNPTGTYRRSFSVPDDWDGREVFLHFEGVKQAYFVWVDGEYVGFQQGPMTPGEFDITEHVSAGSDHEVTVQVYRFSDGEAIETIDMFRYAGIYRSVYLFSTPSVHLRDFHVRSGLDDDYEDGHLRIDAELANFTGEPQGSYTVRAHLFEGEEPSGPGASEDSSRDGPSDEPVATLSTTTTVGPDGDAVTMETDVRDPAKWSAEHPNLYTVVLELLPSGGSPTEAMLDKVGFRSFEATRGEPGARVLVNGEPVNVRGTNRHETDPDTGRTVPVETMRTDLELMKRFNLNAVRTSHYPNDPTFLRLADEYGVYVQDEVCVESHWFEDLLASTDAYHDQAVARFRRMLLRDRNHASIFSWSTGNEAGTGDEHLAMAALAADSPEHIPEDTSDVTGVGPVESYSGGVEGLAPDQLLYHQPNGGGWDVEYSDMLGPRYPDLDGLLSVADGSGIGDGERPVVMGEYNHAMGNSLGLVHRMWDEHIQPPVRRARDGTGEGPDGVLVGSPTVEAGREGGAVTLGDGDHIEVERADLDRSPSFTFAVTSTGVGPNTTRELLSAGGRDVLAVDQGRLVVGTGGRATSADLPGLSADEWHTLVLVVTDDGLRVYFDGERVVATDRAPRGFLRGRAPLRLGGAGPASDDGSGGEASITVDAVHAFDRALSAEEAADPASVEDGAVLRYTFDGLLRDRSLGGGFVWDWVNQDVTRTTTVDGESVEYGFYDGNPFCLNGLVWSDRRTQPELDQLKHSHQPVKVAPTGRLAEGDVYITNHFSFTDLSALDGRWELVADDETVDEGTLDLDLAPGETRRVSVPFESPEEPDPGVEYRLNVSFVDPEARAYAEAGHRVARDQLDVPVDAPDAPTVDPAELPALSTSEDDGSVGVAGDGFEYTFDRDAGTLSSMRYEGAELLDAGPLFDAWRAPIMNEVQAWGSEQASSWEEAGLDSLDHQVDSVNVSQPADALVRVDVTGFAQGRGPRTTLTTPDGTGGSDGIVHGDPERVDGRSGLALALDGEDDYVDAGSGSGVNFTSPGFTISATFGGVETGDHNPLVTKGDHQYGLKVNGSDFELFVYSDGWHTVRAPVPDDLGDDWHTLTGVCTADELRLYLDGEQVGSSAYEPSGVNGTEFPVHVGHNSENTGRYTATTIDSARLYDRALTADEVADGFDSPPESAVRWYEFDEFEESQSSERGAGFWTAYSYAVFGSGDVTVGVDADPNDELRRIVTDYLPKVGLRMELPEEFSEFEWYGRGPLETYPDRKWGVDVGRYAGSVEDQYVPYLPPTDNGNKADTRWAALSNGEVGLLGAATDESMNVNLEQWANLAEADYQHELEPRGSVGFDLDHRVSGVGGTPVEPYDEYQVQPEAATFEFHLRPFAAGEADPMDLANRRFPASHG</sequence>
<dbReference type="InterPro" id="IPR006558">
    <property type="entry name" value="LamG-like"/>
</dbReference>
<keyword evidence="13" id="KW-1185">Reference proteome</keyword>
<dbReference type="PRINTS" id="PR00132">
    <property type="entry name" value="GLHYDRLASE2"/>
</dbReference>
<dbReference type="Gene3D" id="2.70.98.10">
    <property type="match status" value="2"/>
</dbReference>
<dbReference type="Pfam" id="PF16353">
    <property type="entry name" value="LacZ_4"/>
    <property type="match status" value="1"/>
</dbReference>
<protein>
    <recommendedName>
        <fullName evidence="3">beta-galactosidase</fullName>
        <ecNumber evidence="3">3.2.1.23</ecNumber>
    </recommendedName>
    <alternativeName>
        <fullName evidence="8">Lactase</fullName>
    </alternativeName>
</protein>
<dbReference type="Pfam" id="PF13385">
    <property type="entry name" value="Laminin_G_3"/>
    <property type="match status" value="2"/>
</dbReference>
<dbReference type="Pfam" id="PF00703">
    <property type="entry name" value="Glyco_hydro_2"/>
    <property type="match status" value="1"/>
</dbReference>
<evidence type="ECO:0000256" key="6">
    <source>
        <dbReference type="ARBA" id="ARBA00023157"/>
    </source>
</evidence>
<comment type="similarity">
    <text evidence="2">Belongs to the glycosyl hydrolase 2 family.</text>
</comment>
<dbReference type="InterPro" id="IPR013783">
    <property type="entry name" value="Ig-like_fold"/>
</dbReference>
<dbReference type="SUPFAM" id="SSF74650">
    <property type="entry name" value="Galactose mutarotase-like"/>
    <property type="match status" value="2"/>
</dbReference>
<dbReference type="InterPro" id="IPR006311">
    <property type="entry name" value="TAT_signal"/>
</dbReference>
<dbReference type="InterPro" id="IPR008979">
    <property type="entry name" value="Galactose-bd-like_sf"/>
</dbReference>
<keyword evidence="7" id="KW-0326">Glycosidase</keyword>
<feature type="region of interest" description="Disordered" evidence="9">
    <location>
        <begin position="1042"/>
        <end position="1069"/>
    </location>
</feature>
<name>A0A7D5GGD6_9EURY</name>
<dbReference type="InterPro" id="IPR013320">
    <property type="entry name" value="ConA-like_dom_sf"/>
</dbReference>
<dbReference type="InterPro" id="IPR006104">
    <property type="entry name" value="Glyco_hydro_2_N"/>
</dbReference>
<feature type="region of interest" description="Disordered" evidence="9">
    <location>
        <begin position="342"/>
        <end position="383"/>
    </location>
</feature>
<dbReference type="InterPro" id="IPR017853">
    <property type="entry name" value="GH"/>
</dbReference>
<dbReference type="SMART" id="SM01038">
    <property type="entry name" value="Bgal_small_N"/>
    <property type="match status" value="1"/>
</dbReference>
<dbReference type="EMBL" id="CP058529">
    <property type="protein sequence ID" value="QLG29008.1"/>
    <property type="molecule type" value="Genomic_DNA"/>
</dbReference>
<accession>A0A7D5GGD6</accession>
<dbReference type="EC" id="3.2.1.23" evidence="3"/>
<dbReference type="Gene3D" id="2.60.40.10">
    <property type="entry name" value="Immunoglobulins"/>
    <property type="match status" value="2"/>
</dbReference>
<dbReference type="InterPro" id="IPR011013">
    <property type="entry name" value="Gal_mutarotase_sf_dom"/>
</dbReference>
<dbReference type="RefSeq" id="WP_179170582.1">
    <property type="nucleotide sequence ID" value="NZ_CP058529.1"/>
</dbReference>
<keyword evidence="6" id="KW-1015">Disulfide bond</keyword>
<proteinExistence type="inferred from homology"/>
<dbReference type="PANTHER" id="PTHR46323">
    <property type="entry name" value="BETA-GALACTOSIDASE"/>
    <property type="match status" value="1"/>
</dbReference>
<feature type="compositionally biased region" description="Polar residues" evidence="9">
    <location>
        <begin position="45"/>
        <end position="55"/>
    </location>
</feature>
<feature type="compositionally biased region" description="Low complexity" evidence="9">
    <location>
        <begin position="28"/>
        <end position="44"/>
    </location>
</feature>
<dbReference type="GeneID" id="56030433"/>
<dbReference type="GO" id="GO:0030246">
    <property type="term" value="F:carbohydrate binding"/>
    <property type="evidence" value="ECO:0007669"/>
    <property type="project" value="InterPro"/>
</dbReference>
<dbReference type="PANTHER" id="PTHR46323:SF2">
    <property type="entry name" value="BETA-GALACTOSIDASE"/>
    <property type="match status" value="1"/>
</dbReference>
<dbReference type="SUPFAM" id="SSF49899">
    <property type="entry name" value="Concanavalin A-like lectins/glucanases"/>
    <property type="match status" value="2"/>
</dbReference>
<dbReference type="SUPFAM" id="SSF49303">
    <property type="entry name" value="beta-Galactosidase/glucuronidase domain"/>
    <property type="match status" value="2"/>
</dbReference>
<evidence type="ECO:0000256" key="4">
    <source>
        <dbReference type="ARBA" id="ARBA00022729"/>
    </source>
</evidence>
<dbReference type="InterPro" id="IPR004199">
    <property type="entry name" value="B-gal_small/dom_5"/>
</dbReference>
<evidence type="ECO:0000259" key="10">
    <source>
        <dbReference type="SMART" id="SM00560"/>
    </source>
</evidence>
<evidence type="ECO:0000256" key="3">
    <source>
        <dbReference type="ARBA" id="ARBA00012756"/>
    </source>
</evidence>
<evidence type="ECO:0000313" key="12">
    <source>
        <dbReference type="EMBL" id="QLG29008.1"/>
    </source>
</evidence>
<dbReference type="InterPro" id="IPR006102">
    <property type="entry name" value="Ig-like_GH2"/>
</dbReference>
<dbReference type="Proteomes" id="UP000509750">
    <property type="component" value="Chromosome"/>
</dbReference>
<feature type="domain" description="LamG-like jellyroll fold" evidence="10">
    <location>
        <begin position="1217"/>
        <end position="1345"/>
    </location>
</feature>
<dbReference type="InterPro" id="IPR006101">
    <property type="entry name" value="Glyco_hydro_2"/>
</dbReference>
<dbReference type="SMART" id="SM00560">
    <property type="entry name" value="LamGL"/>
    <property type="match status" value="1"/>
</dbReference>
<dbReference type="Pfam" id="PF02837">
    <property type="entry name" value="Glyco_hydro_2_N"/>
    <property type="match status" value="1"/>
</dbReference>
<dbReference type="Gene3D" id="3.20.20.80">
    <property type="entry name" value="Glycosidases"/>
    <property type="match status" value="1"/>
</dbReference>
<dbReference type="PROSITE" id="PS00608">
    <property type="entry name" value="GLYCOSYL_HYDROL_F2_2"/>
    <property type="match status" value="1"/>
</dbReference>
<dbReference type="SUPFAM" id="SSF49785">
    <property type="entry name" value="Galactose-binding domain-like"/>
    <property type="match status" value="1"/>
</dbReference>
<evidence type="ECO:0000256" key="8">
    <source>
        <dbReference type="ARBA" id="ARBA00032230"/>
    </source>
</evidence>
<dbReference type="InterPro" id="IPR032312">
    <property type="entry name" value="LacZ_4"/>
</dbReference>
<dbReference type="Gene3D" id="2.60.120.200">
    <property type="match status" value="2"/>
</dbReference>
<evidence type="ECO:0000256" key="9">
    <source>
        <dbReference type="SAM" id="MobiDB-lite"/>
    </source>
</evidence>
<dbReference type="GO" id="GO:0004565">
    <property type="term" value="F:beta-galactosidase activity"/>
    <property type="evidence" value="ECO:0007669"/>
    <property type="project" value="UniProtKB-EC"/>
</dbReference>
<feature type="compositionally biased region" description="Low complexity" evidence="9">
    <location>
        <begin position="1042"/>
        <end position="1054"/>
    </location>
</feature>
<dbReference type="InterPro" id="IPR050347">
    <property type="entry name" value="Bact_Beta-galactosidase"/>
</dbReference>
<dbReference type="GO" id="GO:0005990">
    <property type="term" value="P:lactose catabolic process"/>
    <property type="evidence" value="ECO:0007669"/>
    <property type="project" value="TreeGrafter"/>
</dbReference>
<dbReference type="Pfam" id="PF02929">
    <property type="entry name" value="Bgal_small_N"/>
    <property type="match status" value="2"/>
</dbReference>
<dbReference type="SUPFAM" id="SSF51445">
    <property type="entry name" value="(Trans)glycosidases"/>
    <property type="match status" value="1"/>
</dbReference>
<dbReference type="InterPro" id="IPR014718">
    <property type="entry name" value="GH-type_carb-bd"/>
</dbReference>
<evidence type="ECO:0000259" key="11">
    <source>
        <dbReference type="SMART" id="SM01038"/>
    </source>
</evidence>
<gene>
    <name evidence="12" type="ORF">HUG10_16330</name>
</gene>
<organism evidence="12 13">
    <name type="scientific">Halorarum halophilum</name>
    <dbReference type="NCBI Taxonomy" id="2743090"/>
    <lineage>
        <taxon>Archaea</taxon>
        <taxon>Methanobacteriati</taxon>
        <taxon>Methanobacteriota</taxon>
        <taxon>Stenosarchaea group</taxon>
        <taxon>Halobacteria</taxon>
        <taxon>Halobacteriales</taxon>
        <taxon>Haloferacaceae</taxon>
        <taxon>Halorarum</taxon>
    </lineage>
</organism>
<feature type="region of interest" description="Disordered" evidence="9">
    <location>
        <begin position="1"/>
        <end position="71"/>
    </location>
</feature>